<proteinExistence type="predicted"/>
<protein>
    <submittedName>
        <fullName evidence="2">Uncharacterized protein</fullName>
    </submittedName>
</protein>
<accession>A0ABS9YPU7</accession>
<comment type="caution">
    <text evidence="2">The sequence shown here is derived from an EMBL/GenBank/DDBJ whole genome shotgun (WGS) entry which is preliminary data.</text>
</comment>
<evidence type="ECO:0000313" key="2">
    <source>
        <dbReference type="EMBL" id="MCI3279159.1"/>
    </source>
</evidence>
<evidence type="ECO:0000256" key="1">
    <source>
        <dbReference type="SAM" id="MobiDB-lite"/>
    </source>
</evidence>
<keyword evidence="3" id="KW-1185">Reference proteome</keyword>
<sequence>MTLTPETTTDNKPHLILAGLAQQAAYAYRFAKTGHTTEALEHADAIERLISAYKSAVIPLQQPEPEGCHAGLLPLDDLAAPVERCTVRGKHTVHETTEGRKWTNADAGIEELDT</sequence>
<gene>
    <name evidence="2" type="ORF">MQP27_49655</name>
</gene>
<dbReference type="Proteomes" id="UP001165269">
    <property type="component" value="Unassembled WGS sequence"/>
</dbReference>
<reference evidence="2" key="1">
    <citation type="submission" date="2022-03" db="EMBL/GenBank/DDBJ databases">
        <title>Streptomyces 7R015 and 7R016 isolated from Barleria lupulina in Thailand.</title>
        <authorList>
            <person name="Kanchanasin P."/>
            <person name="Phongsopitanun W."/>
            <person name="Tanasupawat S."/>
        </authorList>
    </citation>
    <scope>NUCLEOTIDE SEQUENCE</scope>
    <source>
        <strain evidence="2">7R015</strain>
    </source>
</reference>
<organism evidence="2 3">
    <name type="scientific">Streptomyces cylindrosporus</name>
    <dbReference type="NCBI Taxonomy" id="2927583"/>
    <lineage>
        <taxon>Bacteria</taxon>
        <taxon>Bacillati</taxon>
        <taxon>Actinomycetota</taxon>
        <taxon>Actinomycetes</taxon>
        <taxon>Kitasatosporales</taxon>
        <taxon>Streptomycetaceae</taxon>
        <taxon>Streptomyces</taxon>
    </lineage>
</organism>
<dbReference type="EMBL" id="JALDAY010000024">
    <property type="protein sequence ID" value="MCI3279159.1"/>
    <property type="molecule type" value="Genomic_DNA"/>
</dbReference>
<evidence type="ECO:0000313" key="3">
    <source>
        <dbReference type="Proteomes" id="UP001165269"/>
    </source>
</evidence>
<feature type="region of interest" description="Disordered" evidence="1">
    <location>
        <begin position="95"/>
        <end position="114"/>
    </location>
</feature>
<name>A0ABS9YPU7_9ACTN</name>
<dbReference type="RefSeq" id="WP_242778871.1">
    <property type="nucleotide sequence ID" value="NZ_JALDAY010000024.1"/>
</dbReference>